<reference evidence="2" key="1">
    <citation type="journal article" date="2014" name="Int. J. Syst. Evol. Microbiol.">
        <title>Complete genome sequence of Corynebacterium casei LMG S-19264T (=DSM 44701T), isolated from a smear-ripened cheese.</title>
        <authorList>
            <consortium name="US DOE Joint Genome Institute (JGI-PGF)"/>
            <person name="Walter F."/>
            <person name="Albersmeier A."/>
            <person name="Kalinowski J."/>
            <person name="Ruckert C."/>
        </authorList>
    </citation>
    <scope>NUCLEOTIDE SEQUENCE</scope>
    <source>
        <strain evidence="2">NBRC 110071</strain>
    </source>
</reference>
<dbReference type="Gene3D" id="1.10.150.20">
    <property type="entry name" value="5' to 3' exonuclease, C-terminal subdomain"/>
    <property type="match status" value="1"/>
</dbReference>
<dbReference type="EMBL" id="BSNM01000014">
    <property type="protein sequence ID" value="GLQ31941.1"/>
    <property type="molecule type" value="Genomic_DNA"/>
</dbReference>
<comment type="caution">
    <text evidence="2">The sequence shown here is derived from an EMBL/GenBank/DDBJ whole genome shotgun (WGS) entry which is preliminary data.</text>
</comment>
<dbReference type="PANTHER" id="PTHR36121">
    <property type="entry name" value="PROTEIN SXY"/>
    <property type="match status" value="1"/>
</dbReference>
<evidence type="ECO:0000259" key="1">
    <source>
        <dbReference type="Pfam" id="PF04994"/>
    </source>
</evidence>
<feature type="domain" description="TfoX C-terminal" evidence="1">
    <location>
        <begin position="4"/>
        <end position="80"/>
    </location>
</feature>
<evidence type="ECO:0000313" key="3">
    <source>
        <dbReference type="Proteomes" id="UP001161389"/>
    </source>
</evidence>
<dbReference type="AlphaFoldDB" id="A0AA37SC45"/>
<dbReference type="Proteomes" id="UP001161389">
    <property type="component" value="Unassembled WGS sequence"/>
</dbReference>
<proteinExistence type="predicted"/>
<protein>
    <recommendedName>
        <fullName evidence="1">TfoX C-terminal domain-containing protein</fullName>
    </recommendedName>
</protein>
<name>A0AA37SC45_9GAMM</name>
<evidence type="ECO:0000313" key="2">
    <source>
        <dbReference type="EMBL" id="GLQ31941.1"/>
    </source>
</evidence>
<reference evidence="2" key="2">
    <citation type="submission" date="2023-01" db="EMBL/GenBank/DDBJ databases">
        <title>Draft genome sequence of Litoribrevibacter albus strain NBRC 110071.</title>
        <authorList>
            <person name="Sun Q."/>
            <person name="Mori K."/>
        </authorList>
    </citation>
    <scope>NUCLEOTIDE SEQUENCE</scope>
    <source>
        <strain evidence="2">NBRC 110071</strain>
    </source>
</reference>
<organism evidence="2 3">
    <name type="scientific">Litoribrevibacter albus</name>
    <dbReference type="NCBI Taxonomy" id="1473156"/>
    <lineage>
        <taxon>Bacteria</taxon>
        <taxon>Pseudomonadati</taxon>
        <taxon>Pseudomonadota</taxon>
        <taxon>Gammaproteobacteria</taxon>
        <taxon>Oceanospirillales</taxon>
        <taxon>Oceanospirillaceae</taxon>
        <taxon>Litoribrevibacter</taxon>
    </lineage>
</organism>
<dbReference type="Pfam" id="PF04994">
    <property type="entry name" value="TfoX_C"/>
    <property type="match status" value="1"/>
</dbReference>
<sequence>MVAISSLKNLGEKSAEQLLTVGIKSAEELRQVGAVEAYVLLKRHYQKGISLNFLYAMEAGLRNIHWQDITIDEKLVLQTQVEALMEIYQNYDKL</sequence>
<dbReference type="InterPro" id="IPR047525">
    <property type="entry name" value="TfoX-like"/>
</dbReference>
<keyword evidence="3" id="KW-1185">Reference proteome</keyword>
<dbReference type="PANTHER" id="PTHR36121:SF1">
    <property type="entry name" value="PROTEIN SXY"/>
    <property type="match status" value="1"/>
</dbReference>
<gene>
    <name evidence="2" type="ORF">GCM10007876_24200</name>
</gene>
<dbReference type="InterPro" id="IPR007077">
    <property type="entry name" value="TfoX_C"/>
</dbReference>
<accession>A0AA37SC45</accession>
<dbReference type="RefSeq" id="WP_284381735.1">
    <property type="nucleotide sequence ID" value="NZ_BSNM01000014.1"/>
</dbReference>